<organism evidence="2 3">
    <name type="scientific">Entotheonella factor</name>
    <dbReference type="NCBI Taxonomy" id="1429438"/>
    <lineage>
        <taxon>Bacteria</taxon>
        <taxon>Pseudomonadati</taxon>
        <taxon>Nitrospinota/Tectimicrobiota group</taxon>
        <taxon>Candidatus Tectimicrobiota</taxon>
        <taxon>Candidatus Entotheonellia</taxon>
        <taxon>Candidatus Entotheonellales</taxon>
        <taxon>Candidatus Entotheonellaceae</taxon>
        <taxon>Candidatus Entotheonella</taxon>
    </lineage>
</organism>
<comment type="caution">
    <text evidence="2">The sequence shown here is derived from an EMBL/GenBank/DDBJ whole genome shotgun (WGS) entry which is preliminary data.</text>
</comment>
<dbReference type="Gene3D" id="3.30.460.10">
    <property type="entry name" value="Beta Polymerase, domain 2"/>
    <property type="match status" value="1"/>
</dbReference>
<evidence type="ECO:0000259" key="1">
    <source>
        <dbReference type="Pfam" id="PF01909"/>
    </source>
</evidence>
<dbReference type="SUPFAM" id="SSF81301">
    <property type="entry name" value="Nucleotidyltransferase"/>
    <property type="match status" value="1"/>
</dbReference>
<proteinExistence type="predicted"/>
<dbReference type="PANTHER" id="PTHR33933">
    <property type="entry name" value="NUCLEOTIDYLTRANSFERASE"/>
    <property type="match status" value="1"/>
</dbReference>
<gene>
    <name evidence="2" type="ORF">ETSY1_33020</name>
</gene>
<dbReference type="EMBL" id="AZHW01000992">
    <property type="protein sequence ID" value="ETW94866.1"/>
    <property type="molecule type" value="Genomic_DNA"/>
</dbReference>
<dbReference type="PANTHER" id="PTHR33933:SF1">
    <property type="entry name" value="PROTEIN ADENYLYLTRANSFERASE MNTA-RELATED"/>
    <property type="match status" value="1"/>
</dbReference>
<reference evidence="2 3" key="1">
    <citation type="journal article" date="2014" name="Nature">
        <title>An environmental bacterial taxon with a large and distinct metabolic repertoire.</title>
        <authorList>
            <person name="Wilson M.C."/>
            <person name="Mori T."/>
            <person name="Ruckert C."/>
            <person name="Uria A.R."/>
            <person name="Helf M.J."/>
            <person name="Takada K."/>
            <person name="Gernert C."/>
            <person name="Steffens U.A."/>
            <person name="Heycke N."/>
            <person name="Schmitt S."/>
            <person name="Rinke C."/>
            <person name="Helfrich E.J."/>
            <person name="Brachmann A.O."/>
            <person name="Gurgui C."/>
            <person name="Wakimoto T."/>
            <person name="Kracht M."/>
            <person name="Crusemann M."/>
            <person name="Hentschel U."/>
            <person name="Abe I."/>
            <person name="Matsunaga S."/>
            <person name="Kalinowski J."/>
            <person name="Takeyama H."/>
            <person name="Piel J."/>
        </authorList>
    </citation>
    <scope>NUCLEOTIDE SEQUENCE [LARGE SCALE GENOMIC DNA]</scope>
    <source>
        <strain evidence="3">TSY1</strain>
    </source>
</reference>
<dbReference type="InterPro" id="IPR002934">
    <property type="entry name" value="Polymerase_NTP_transf_dom"/>
</dbReference>
<name>W4LC32_ENTF1</name>
<evidence type="ECO:0000313" key="2">
    <source>
        <dbReference type="EMBL" id="ETW94866.1"/>
    </source>
</evidence>
<dbReference type="Pfam" id="PF01909">
    <property type="entry name" value="NTP_transf_2"/>
    <property type="match status" value="1"/>
</dbReference>
<feature type="domain" description="Polymerase nucleotidyl transferase" evidence="1">
    <location>
        <begin position="16"/>
        <end position="85"/>
    </location>
</feature>
<sequence>MMADRDRQILELFAIRVRQRFPTADVWAFGSRARGDATWESDLDVCVVIDHLINDDRHVLWNMAWEIGFEHDMLISVVPFSKDEFAYGPCSESPLVLNILREGIPT</sequence>
<keyword evidence="3" id="KW-1185">Reference proteome</keyword>
<dbReference type="InterPro" id="IPR052548">
    <property type="entry name" value="Type_VII_TA_antitoxin"/>
</dbReference>
<dbReference type="AlphaFoldDB" id="W4LC32"/>
<protein>
    <recommendedName>
        <fullName evidence="1">Polymerase nucleotidyl transferase domain-containing protein</fullName>
    </recommendedName>
</protein>
<accession>W4LC32</accession>
<dbReference type="Proteomes" id="UP000019141">
    <property type="component" value="Unassembled WGS sequence"/>
</dbReference>
<dbReference type="HOGENOM" id="CLU_130257_3_2_7"/>
<dbReference type="InterPro" id="IPR043519">
    <property type="entry name" value="NT_sf"/>
</dbReference>
<dbReference type="GO" id="GO:0016779">
    <property type="term" value="F:nucleotidyltransferase activity"/>
    <property type="evidence" value="ECO:0007669"/>
    <property type="project" value="InterPro"/>
</dbReference>
<dbReference type="CDD" id="cd05403">
    <property type="entry name" value="NT_KNTase_like"/>
    <property type="match status" value="1"/>
</dbReference>
<evidence type="ECO:0000313" key="3">
    <source>
        <dbReference type="Proteomes" id="UP000019141"/>
    </source>
</evidence>